<keyword evidence="3" id="KW-1185">Reference proteome</keyword>
<name>A0A183Q8C4_9TREM</name>
<gene>
    <name evidence="2" type="ORF">SMTD_LOCUS22860</name>
</gene>
<feature type="region of interest" description="Disordered" evidence="1">
    <location>
        <begin position="1"/>
        <end position="68"/>
    </location>
</feature>
<protein>
    <submittedName>
        <fullName evidence="2">Uncharacterized protein</fullName>
    </submittedName>
</protein>
<evidence type="ECO:0000313" key="2">
    <source>
        <dbReference type="EMBL" id="VDP88804.1"/>
    </source>
</evidence>
<evidence type="ECO:0000256" key="1">
    <source>
        <dbReference type="SAM" id="MobiDB-lite"/>
    </source>
</evidence>
<feature type="compositionally biased region" description="Basic and acidic residues" evidence="1">
    <location>
        <begin position="51"/>
        <end position="68"/>
    </location>
</feature>
<evidence type="ECO:0000313" key="3">
    <source>
        <dbReference type="Proteomes" id="UP000269396"/>
    </source>
</evidence>
<dbReference type="EMBL" id="UZAL01055219">
    <property type="protein sequence ID" value="VDP88804.1"/>
    <property type="molecule type" value="Genomic_DNA"/>
</dbReference>
<dbReference type="Proteomes" id="UP000269396">
    <property type="component" value="Unassembled WGS sequence"/>
</dbReference>
<organism evidence="2 3">
    <name type="scientific">Schistosoma mattheei</name>
    <dbReference type="NCBI Taxonomy" id="31246"/>
    <lineage>
        <taxon>Eukaryota</taxon>
        <taxon>Metazoa</taxon>
        <taxon>Spiralia</taxon>
        <taxon>Lophotrochozoa</taxon>
        <taxon>Platyhelminthes</taxon>
        <taxon>Trematoda</taxon>
        <taxon>Digenea</taxon>
        <taxon>Strigeidida</taxon>
        <taxon>Schistosomatoidea</taxon>
        <taxon>Schistosomatidae</taxon>
        <taxon>Schistosoma</taxon>
    </lineage>
</organism>
<sequence length="68" mass="7883">MTSHQTNQERESRGTRQHTSRSTEIRHRSNYKHASPSIQKDFGGGTSAVGLERRTPRQDSKERRSEQM</sequence>
<reference evidence="2 3" key="1">
    <citation type="submission" date="2018-11" db="EMBL/GenBank/DDBJ databases">
        <authorList>
            <consortium name="Pathogen Informatics"/>
        </authorList>
    </citation>
    <scope>NUCLEOTIDE SEQUENCE [LARGE SCALE GENOMIC DNA]</scope>
    <source>
        <strain>Denwood</strain>
        <strain evidence="3">Zambia</strain>
    </source>
</reference>
<accession>A0A183Q8C4</accession>
<dbReference type="AlphaFoldDB" id="A0A183Q8C4"/>
<proteinExistence type="predicted"/>